<dbReference type="Pfam" id="PF09752">
    <property type="entry name" value="ABHD18"/>
    <property type="match status" value="2"/>
</dbReference>
<sequence length="300" mass="32417">MVAAATGRPVDELYCRLGYLNGYFFPQGWGDLRVVNLEEDLKLLSTWPPPGIKVGWKLMDRGNRDGTAFKLYEGTFKTPCTGRVYDALPPESRTARVQWLLPANAAPGTSFGSSFRLNNPDPRPAHATKHRMPDAASAAGRTPGLAAAVHLAGTGDQTFGRRLRLGLPLLNQGVTTMVHESPYYGARRPPQQRGSKLLRVSDLLTLGWATIFESLNLLHFLELEGFHEGGLSMVGLSMGGVHASMTAALYPGDVACVPLLAPRSAAVAYCDGAMGGIMDWDALLRRADERDNDVSQLPSG</sequence>
<keyword evidence="2" id="KW-1185">Reference proteome</keyword>
<dbReference type="InterPro" id="IPR029058">
    <property type="entry name" value="AB_hydrolase_fold"/>
</dbReference>
<evidence type="ECO:0000313" key="1">
    <source>
        <dbReference type="EMBL" id="GFH16315.1"/>
    </source>
</evidence>
<evidence type="ECO:0000313" key="2">
    <source>
        <dbReference type="Proteomes" id="UP000485058"/>
    </source>
</evidence>
<accession>A0A699Z429</accession>
<name>A0A699Z429_HAELA</name>
<dbReference type="Gene3D" id="3.40.50.1820">
    <property type="entry name" value="alpha/beta hydrolase"/>
    <property type="match status" value="1"/>
</dbReference>
<dbReference type="PANTHER" id="PTHR13617:SF14">
    <property type="entry name" value="PROTEIN ABHD18"/>
    <property type="match status" value="1"/>
</dbReference>
<protein>
    <submittedName>
        <fullName evidence="1">Uncharacterized protein</fullName>
    </submittedName>
</protein>
<organism evidence="1 2">
    <name type="scientific">Haematococcus lacustris</name>
    <name type="common">Green alga</name>
    <name type="synonym">Haematococcus pluvialis</name>
    <dbReference type="NCBI Taxonomy" id="44745"/>
    <lineage>
        <taxon>Eukaryota</taxon>
        <taxon>Viridiplantae</taxon>
        <taxon>Chlorophyta</taxon>
        <taxon>core chlorophytes</taxon>
        <taxon>Chlorophyceae</taxon>
        <taxon>CS clade</taxon>
        <taxon>Chlamydomonadales</taxon>
        <taxon>Haematococcaceae</taxon>
        <taxon>Haematococcus</taxon>
    </lineage>
</organism>
<gene>
    <name evidence="1" type="ORF">HaLaN_12709</name>
</gene>
<reference evidence="1 2" key="1">
    <citation type="submission" date="2020-02" db="EMBL/GenBank/DDBJ databases">
        <title>Draft genome sequence of Haematococcus lacustris strain NIES-144.</title>
        <authorList>
            <person name="Morimoto D."/>
            <person name="Nakagawa S."/>
            <person name="Yoshida T."/>
            <person name="Sawayama S."/>
        </authorList>
    </citation>
    <scope>NUCLEOTIDE SEQUENCE [LARGE SCALE GENOMIC DNA]</scope>
    <source>
        <strain evidence="1 2">NIES-144</strain>
    </source>
</reference>
<dbReference type="SUPFAM" id="SSF53474">
    <property type="entry name" value="alpha/beta-Hydrolases"/>
    <property type="match status" value="1"/>
</dbReference>
<dbReference type="AlphaFoldDB" id="A0A699Z429"/>
<dbReference type="EMBL" id="BLLF01000979">
    <property type="protein sequence ID" value="GFH16315.1"/>
    <property type="molecule type" value="Genomic_DNA"/>
</dbReference>
<proteinExistence type="predicted"/>
<comment type="caution">
    <text evidence="1">The sequence shown here is derived from an EMBL/GenBank/DDBJ whole genome shotgun (WGS) entry which is preliminary data.</text>
</comment>
<dbReference type="PANTHER" id="PTHR13617">
    <property type="entry name" value="PROTEIN ABHD18"/>
    <property type="match status" value="1"/>
</dbReference>
<dbReference type="Proteomes" id="UP000485058">
    <property type="component" value="Unassembled WGS sequence"/>
</dbReference>
<dbReference type="InterPro" id="IPR019149">
    <property type="entry name" value="ABHD18"/>
</dbReference>